<dbReference type="PROSITE" id="PS00170">
    <property type="entry name" value="CSA_PPIASE_1"/>
    <property type="match status" value="1"/>
</dbReference>
<comment type="catalytic activity">
    <reaction evidence="4">
        <text>[protein]-peptidylproline (omega=180) = [protein]-peptidylproline (omega=0)</text>
        <dbReference type="Rhea" id="RHEA:16237"/>
        <dbReference type="Rhea" id="RHEA-COMP:10747"/>
        <dbReference type="Rhea" id="RHEA-COMP:10748"/>
        <dbReference type="ChEBI" id="CHEBI:83833"/>
        <dbReference type="ChEBI" id="CHEBI:83834"/>
        <dbReference type="EC" id="5.2.1.8"/>
    </reaction>
</comment>
<dbReference type="PROSITE" id="PS51257">
    <property type="entry name" value="PROKAR_LIPOPROTEIN"/>
    <property type="match status" value="1"/>
</dbReference>
<dbReference type="InterPro" id="IPR044666">
    <property type="entry name" value="Cyclophilin_A-like"/>
</dbReference>
<evidence type="ECO:0000256" key="2">
    <source>
        <dbReference type="ARBA" id="ARBA00023110"/>
    </source>
</evidence>
<comment type="function">
    <text evidence="4">PPIases accelerate the folding of proteins. It catalyzes the cis-trans isomerization of proline imidic peptide bonds in oligopeptides.</text>
</comment>
<dbReference type="EC" id="5.2.1.8" evidence="4"/>
<dbReference type="GO" id="GO:0003755">
    <property type="term" value="F:peptidyl-prolyl cis-trans isomerase activity"/>
    <property type="evidence" value="ECO:0007669"/>
    <property type="project" value="UniProtKB-UniRule"/>
</dbReference>
<accession>A0A7D4B9J9</accession>
<dbReference type="Gene3D" id="2.40.100.10">
    <property type="entry name" value="Cyclophilin-like"/>
    <property type="match status" value="2"/>
</dbReference>
<proteinExistence type="inferred from homology"/>
<name>A0A7D4B9J9_9BACT</name>
<dbReference type="CDD" id="cd00317">
    <property type="entry name" value="cyclophilin"/>
    <property type="match status" value="1"/>
</dbReference>
<dbReference type="KEGG" id="ttz:FHG85_00035"/>
<evidence type="ECO:0000259" key="5">
    <source>
        <dbReference type="PROSITE" id="PS50072"/>
    </source>
</evidence>
<sequence length="267" mass="30600">MHKKLIYVIIPVFFVFISCSNKYNDNNRYVKISTSKGEIIVKLYNETPKHTNNFIKLSEENFFDGLIFHRVIKDFVIQGGDPETRNAKPNVLYGEKDAGYLLEPEIIDTIIHKRGVIAMAREGDDVNPNKLSSSSQFYIVVGKTYTNDQLDELQKNLNKKLRDKIEKKLYDSLLTESNISNTDYLTSITKKVKLLTDSIFNANKIIFSDKQRKTYTTIGGVPHLDGNYTVFGEVVEGFDVVKKISEVETDNNDRPLKDIKFTILVIK</sequence>
<dbReference type="PROSITE" id="PS50072">
    <property type="entry name" value="CSA_PPIASE_2"/>
    <property type="match status" value="1"/>
</dbReference>
<evidence type="ECO:0000256" key="3">
    <source>
        <dbReference type="ARBA" id="ARBA00023235"/>
    </source>
</evidence>
<protein>
    <recommendedName>
        <fullName evidence="4">Peptidyl-prolyl cis-trans isomerase</fullName>
        <shortName evidence="4">PPIase</shortName>
        <ecNumber evidence="4">5.2.1.8</ecNumber>
    </recommendedName>
</protein>
<keyword evidence="3 4" id="KW-0413">Isomerase</keyword>
<evidence type="ECO:0000256" key="1">
    <source>
        <dbReference type="ARBA" id="ARBA00007365"/>
    </source>
</evidence>
<dbReference type="AlphaFoldDB" id="A0A7D4B9J9"/>
<keyword evidence="7" id="KW-1185">Reference proteome</keyword>
<keyword evidence="2 4" id="KW-0697">Rotamase</keyword>
<dbReference type="EMBL" id="CP041345">
    <property type="protein sequence ID" value="QKG78720.1"/>
    <property type="molecule type" value="Genomic_DNA"/>
</dbReference>
<evidence type="ECO:0000313" key="7">
    <source>
        <dbReference type="Proteomes" id="UP000500961"/>
    </source>
</evidence>
<dbReference type="PRINTS" id="PR00153">
    <property type="entry name" value="CSAPPISMRASE"/>
</dbReference>
<dbReference type="RefSeq" id="WP_173072236.1">
    <property type="nucleotide sequence ID" value="NZ_CP041345.1"/>
</dbReference>
<dbReference type="Proteomes" id="UP000500961">
    <property type="component" value="Chromosome"/>
</dbReference>
<comment type="similarity">
    <text evidence="1 4">Belongs to the cyclophilin-type PPIase family.</text>
</comment>
<dbReference type="InterPro" id="IPR029000">
    <property type="entry name" value="Cyclophilin-like_dom_sf"/>
</dbReference>
<dbReference type="GO" id="GO:0006457">
    <property type="term" value="P:protein folding"/>
    <property type="evidence" value="ECO:0007669"/>
    <property type="project" value="InterPro"/>
</dbReference>
<dbReference type="SUPFAM" id="SSF50891">
    <property type="entry name" value="Cyclophilin-like"/>
    <property type="match status" value="2"/>
</dbReference>
<dbReference type="InterPro" id="IPR002130">
    <property type="entry name" value="Cyclophilin-type_PPIase_dom"/>
</dbReference>
<evidence type="ECO:0000313" key="6">
    <source>
        <dbReference type="EMBL" id="QKG78720.1"/>
    </source>
</evidence>
<reference evidence="6 7" key="1">
    <citation type="submission" date="2019-07" db="EMBL/GenBank/DDBJ databases">
        <title>Thalassofilum flectens gen. nov., sp. nov., a novel moderate thermophilic anaerobe from a shallow sea hot spring in Kunashir Island (Russia), representing a new family in the order Bacteroidales, and proposal of Thalassofilacea fam. nov.</title>
        <authorList>
            <person name="Kochetkova T.V."/>
            <person name="Podosokorskaya O.A."/>
            <person name="Novikov A."/>
            <person name="Elcheninov A.G."/>
            <person name="Toshchakov S.V."/>
            <person name="Kublanov I.V."/>
        </authorList>
    </citation>
    <scope>NUCLEOTIDE SEQUENCE [LARGE SCALE GENOMIC DNA]</scope>
    <source>
        <strain evidence="6 7">38-H</strain>
    </source>
</reference>
<organism evidence="6 7">
    <name type="scientific">Tenuifilum thalassicum</name>
    <dbReference type="NCBI Taxonomy" id="2590900"/>
    <lineage>
        <taxon>Bacteria</taxon>
        <taxon>Pseudomonadati</taxon>
        <taxon>Bacteroidota</taxon>
        <taxon>Bacteroidia</taxon>
        <taxon>Bacteroidales</taxon>
        <taxon>Tenuifilaceae</taxon>
        <taxon>Tenuifilum</taxon>
    </lineage>
</organism>
<dbReference type="Pfam" id="PF00160">
    <property type="entry name" value="Pro_isomerase"/>
    <property type="match status" value="2"/>
</dbReference>
<dbReference type="PANTHER" id="PTHR45625">
    <property type="entry name" value="PEPTIDYL-PROLYL CIS-TRANS ISOMERASE-RELATED"/>
    <property type="match status" value="1"/>
</dbReference>
<evidence type="ECO:0000256" key="4">
    <source>
        <dbReference type="RuleBase" id="RU363019"/>
    </source>
</evidence>
<dbReference type="PANTHER" id="PTHR45625:SF4">
    <property type="entry name" value="PEPTIDYLPROLYL ISOMERASE DOMAIN AND WD REPEAT-CONTAINING PROTEIN 1"/>
    <property type="match status" value="1"/>
</dbReference>
<feature type="domain" description="PPIase cyclophilin-type" evidence="5">
    <location>
        <begin position="37"/>
        <end position="262"/>
    </location>
</feature>
<dbReference type="InterPro" id="IPR020892">
    <property type="entry name" value="Cyclophilin-type_PPIase_CS"/>
</dbReference>
<gene>
    <name evidence="6" type="ORF">FHG85_00035</name>
</gene>